<proteinExistence type="predicted"/>
<organism evidence="1">
    <name type="scientific">Amphimedon queenslandica</name>
    <name type="common">Sponge</name>
    <dbReference type="NCBI Taxonomy" id="400682"/>
    <lineage>
        <taxon>Eukaryota</taxon>
        <taxon>Metazoa</taxon>
        <taxon>Porifera</taxon>
        <taxon>Demospongiae</taxon>
        <taxon>Heteroscleromorpha</taxon>
        <taxon>Haplosclerida</taxon>
        <taxon>Niphatidae</taxon>
        <taxon>Amphimedon</taxon>
    </lineage>
</organism>
<protein>
    <submittedName>
        <fullName evidence="1">Uncharacterized protein</fullName>
    </submittedName>
</protein>
<evidence type="ECO:0000313" key="1">
    <source>
        <dbReference type="EnsemblMetazoa" id="Aqu2.1.11011_001"/>
    </source>
</evidence>
<name>A0A1X7T920_AMPQE</name>
<dbReference type="SUPFAM" id="SSF143113">
    <property type="entry name" value="NAP-like"/>
    <property type="match status" value="1"/>
</dbReference>
<dbReference type="EnsemblMetazoa" id="Aqu2.1.11011_001">
    <property type="protein sequence ID" value="Aqu2.1.11011_001"/>
    <property type="gene ID" value="Aqu2.1.11011"/>
</dbReference>
<dbReference type="AlphaFoldDB" id="A0A1X7T920"/>
<dbReference type="InterPro" id="IPR037231">
    <property type="entry name" value="NAP-like_sf"/>
</dbReference>
<sequence length="128" mass="14650">MESSGKDKVLHKVCCHCMRSHFPHVLAHLTEDSQSIICSLKMFKLIDNVEAHGQDLPNYWHIVIEHAICKQVSCTISEEDARILIENLRKLNDEAFDSNKVLLQDIQSPRKPIRVPFLSPPCPEKQGH</sequence>
<accession>A0A1X7T920</accession>
<dbReference type="InParanoid" id="A0A1X7T920"/>
<reference evidence="1" key="1">
    <citation type="submission" date="2017-05" db="UniProtKB">
        <authorList>
            <consortium name="EnsemblMetazoa"/>
        </authorList>
    </citation>
    <scope>IDENTIFICATION</scope>
</reference>